<evidence type="ECO:0000256" key="4">
    <source>
        <dbReference type="ARBA" id="ARBA00008236"/>
    </source>
</evidence>
<evidence type="ECO:0000256" key="5">
    <source>
        <dbReference type="ARBA" id="ARBA00022438"/>
    </source>
</evidence>
<comment type="cofactor">
    <cofactor evidence="2">
        <name>Mg(2+)</name>
        <dbReference type="ChEBI" id="CHEBI:18420"/>
    </cofactor>
</comment>
<keyword evidence="5 10" id="KW-0031">Aminopeptidase</keyword>
<comment type="cofactor">
    <cofactor evidence="3">
        <name>Zn(2+)</name>
        <dbReference type="ChEBI" id="CHEBI:29105"/>
    </cofactor>
</comment>
<keyword evidence="7" id="KW-0479">Metal-binding</keyword>
<evidence type="ECO:0000313" key="11">
    <source>
        <dbReference type="Proteomes" id="UP000266506"/>
    </source>
</evidence>
<dbReference type="Proteomes" id="UP000266506">
    <property type="component" value="Unassembled WGS sequence"/>
</dbReference>
<evidence type="ECO:0000256" key="1">
    <source>
        <dbReference type="ARBA" id="ARBA00001941"/>
    </source>
</evidence>
<dbReference type="PANTHER" id="PTHR34448:SF3">
    <property type="entry name" value="AMINOPEPTIDASE AMPS"/>
    <property type="match status" value="1"/>
</dbReference>
<comment type="cofactor">
    <cofactor evidence="1">
        <name>Co(2+)</name>
        <dbReference type="ChEBI" id="CHEBI:48828"/>
    </cofactor>
</comment>
<comment type="caution">
    <text evidence="10">The sequence shown here is derived from an EMBL/GenBank/DDBJ whole genome shotgun (WGS) entry which is preliminary data.</text>
</comment>
<dbReference type="Gene3D" id="3.40.1830.10">
    <property type="entry name" value="Thermophilic metalloprotease (M29)"/>
    <property type="match status" value="1"/>
</dbReference>
<dbReference type="PRINTS" id="PR00919">
    <property type="entry name" value="THERMOPTASE"/>
</dbReference>
<keyword evidence="6" id="KW-0645">Protease</keyword>
<evidence type="ECO:0000256" key="6">
    <source>
        <dbReference type="ARBA" id="ARBA00022670"/>
    </source>
</evidence>
<keyword evidence="8" id="KW-0378">Hydrolase</keyword>
<dbReference type="OrthoDB" id="9803993at2"/>
<dbReference type="GO" id="GO:0006508">
    <property type="term" value="P:proteolysis"/>
    <property type="evidence" value="ECO:0007669"/>
    <property type="project" value="UniProtKB-KW"/>
</dbReference>
<sequence length="409" mass="46484">MNKTILKNYAKLIARVGVNVQKGQDVNIAAGVSDEYFVKYVIEECYKAGARKVVVDWISDIETKLGYKYQKVESLSEFPVWKEEKLKYQVEKLPARIFIDSADPDAMAGVDQEKMTAVRRILGPKTMPYREAMENKYQWTIVGIPSEAWAKKIFPNETKSNAMKKLWDAILKTTRIYGNPIENWKEHNKNLRDKYTKLNDLKIKTLYYTASNGTNFNVSIKDCMVWNGGDETTLSGVIFQPNMPTEECFTSPDKTTANGVVYASKPLSVMGKVVDNFGFRFENGKIVEVLAQNSEHKELLEKLISLDEGARQLGEVALVPFDSPINQTGLLFYNTLYDENACCHLAIGRAFNDCIRDFDKKSEEEIKAVDLNISMIHVDFMIGTRDLHIEADTYDGNHVVIFDNGTWAI</sequence>
<organism evidence="10 11">
    <name type="scientific">Anaeroplasma bactoclasticum</name>
    <dbReference type="NCBI Taxonomy" id="2088"/>
    <lineage>
        <taxon>Bacteria</taxon>
        <taxon>Bacillati</taxon>
        <taxon>Mycoplasmatota</taxon>
        <taxon>Mollicutes</taxon>
        <taxon>Anaeroplasmatales</taxon>
        <taxon>Anaeroplasmataceae</taxon>
        <taxon>Anaeroplasma</taxon>
    </lineage>
</organism>
<evidence type="ECO:0000256" key="9">
    <source>
        <dbReference type="ARBA" id="ARBA00023049"/>
    </source>
</evidence>
<evidence type="ECO:0000256" key="8">
    <source>
        <dbReference type="ARBA" id="ARBA00022801"/>
    </source>
</evidence>
<evidence type="ECO:0000256" key="7">
    <source>
        <dbReference type="ARBA" id="ARBA00022723"/>
    </source>
</evidence>
<dbReference type="SUPFAM" id="SSF144052">
    <property type="entry name" value="Thermophilic metalloprotease-like"/>
    <property type="match status" value="1"/>
</dbReference>
<evidence type="ECO:0000256" key="2">
    <source>
        <dbReference type="ARBA" id="ARBA00001946"/>
    </source>
</evidence>
<dbReference type="AlphaFoldDB" id="A0A397QW37"/>
<protein>
    <submittedName>
        <fullName evidence="10">Aminopeptidase</fullName>
    </submittedName>
</protein>
<dbReference type="Pfam" id="PF02073">
    <property type="entry name" value="Peptidase_M29"/>
    <property type="match status" value="1"/>
</dbReference>
<dbReference type="GO" id="GO:0004177">
    <property type="term" value="F:aminopeptidase activity"/>
    <property type="evidence" value="ECO:0007669"/>
    <property type="project" value="UniProtKB-KW"/>
</dbReference>
<dbReference type="RefSeq" id="WP_119016771.1">
    <property type="nucleotide sequence ID" value="NZ_QXEV01000026.1"/>
</dbReference>
<dbReference type="InterPro" id="IPR000787">
    <property type="entry name" value="Peptidase_M29"/>
</dbReference>
<dbReference type="InterPro" id="IPR035097">
    <property type="entry name" value="M29_N-terminal"/>
</dbReference>
<dbReference type="InterPro" id="IPR052170">
    <property type="entry name" value="M29_Exopeptidase"/>
</dbReference>
<evidence type="ECO:0000313" key="10">
    <source>
        <dbReference type="EMBL" id="RIA64989.1"/>
    </source>
</evidence>
<dbReference type="InParanoid" id="A0A397QW37"/>
<keyword evidence="11" id="KW-1185">Reference proteome</keyword>
<dbReference type="GO" id="GO:0046872">
    <property type="term" value="F:metal ion binding"/>
    <property type="evidence" value="ECO:0007669"/>
    <property type="project" value="UniProtKB-KW"/>
</dbReference>
<dbReference type="PANTHER" id="PTHR34448">
    <property type="entry name" value="AMINOPEPTIDASE"/>
    <property type="match status" value="1"/>
</dbReference>
<dbReference type="EMBL" id="QXEV01000026">
    <property type="protein sequence ID" value="RIA64989.1"/>
    <property type="molecule type" value="Genomic_DNA"/>
</dbReference>
<name>A0A397QW37_9MOLU</name>
<evidence type="ECO:0000256" key="3">
    <source>
        <dbReference type="ARBA" id="ARBA00001947"/>
    </source>
</evidence>
<gene>
    <name evidence="10" type="ORF">EI71_01687</name>
</gene>
<reference evidence="10 11" key="1">
    <citation type="submission" date="2018-08" db="EMBL/GenBank/DDBJ databases">
        <title>Genomic Encyclopedia of Archaeal and Bacterial Type Strains, Phase II (KMG-II): from individual species to whole genera.</title>
        <authorList>
            <person name="Goeker M."/>
        </authorList>
    </citation>
    <scope>NUCLEOTIDE SEQUENCE [LARGE SCALE GENOMIC DNA]</scope>
    <source>
        <strain evidence="10 11">ATCC 27112</strain>
    </source>
</reference>
<keyword evidence="9" id="KW-0482">Metalloprotease</keyword>
<comment type="similarity">
    <text evidence="4">Belongs to the peptidase M29 family.</text>
</comment>
<accession>A0A397QW37</accession>
<dbReference type="GO" id="GO:0008237">
    <property type="term" value="F:metallopeptidase activity"/>
    <property type="evidence" value="ECO:0007669"/>
    <property type="project" value="UniProtKB-KW"/>
</dbReference>
<proteinExistence type="inferred from homology"/>